<accession>A0A8H6HKG6</accession>
<evidence type="ECO:0000313" key="2">
    <source>
        <dbReference type="Proteomes" id="UP000521943"/>
    </source>
</evidence>
<dbReference type="Proteomes" id="UP000521943">
    <property type="component" value="Unassembled WGS sequence"/>
</dbReference>
<comment type="caution">
    <text evidence="1">The sequence shown here is derived from an EMBL/GenBank/DDBJ whole genome shotgun (WGS) entry which is preliminary data.</text>
</comment>
<sequence>MITLTVTTPLPAHLAERGPGRGACSLNDALLAIDKQLLLYEALGVESLLRVKDVKEHVAVGLSVEDERHVWEPKKALGRGEANPSDRVRQLMVEISLDVVNFDMRGDFGQGQRPPTICDCACQHLGARLRVILAKATVNTIAHRIVNSKLGKGGGVPGGGAPTHRGWVGGAVELLSSDFAPGALLRRLRGWQGAEGRNSGAACLSGDRLGAAGRLEATEVGGGSARMLVSCGDRSRDSGVAPGGRGTCAVTWRVGHRNARCSNKLNSHISSHMSDKRIRYDKVEDEMR</sequence>
<name>A0A8H6HKG6_9AGAR</name>
<dbReference type="AlphaFoldDB" id="A0A8H6HKG6"/>
<protein>
    <submittedName>
        <fullName evidence="1">Uncharacterized protein</fullName>
    </submittedName>
</protein>
<keyword evidence="2" id="KW-1185">Reference proteome</keyword>
<gene>
    <name evidence="1" type="ORF">DFP72DRAFT_853908</name>
</gene>
<organism evidence="1 2">
    <name type="scientific">Ephemerocybe angulata</name>
    <dbReference type="NCBI Taxonomy" id="980116"/>
    <lineage>
        <taxon>Eukaryota</taxon>
        <taxon>Fungi</taxon>
        <taxon>Dikarya</taxon>
        <taxon>Basidiomycota</taxon>
        <taxon>Agaricomycotina</taxon>
        <taxon>Agaricomycetes</taxon>
        <taxon>Agaricomycetidae</taxon>
        <taxon>Agaricales</taxon>
        <taxon>Agaricineae</taxon>
        <taxon>Psathyrellaceae</taxon>
        <taxon>Ephemerocybe</taxon>
    </lineage>
</organism>
<proteinExistence type="predicted"/>
<dbReference type="EMBL" id="JACGCI010000075">
    <property type="protein sequence ID" value="KAF6748091.1"/>
    <property type="molecule type" value="Genomic_DNA"/>
</dbReference>
<reference evidence="1 2" key="1">
    <citation type="submission" date="2020-07" db="EMBL/GenBank/DDBJ databases">
        <title>Comparative genomics of pyrophilous fungi reveals a link between fire events and developmental genes.</title>
        <authorList>
            <consortium name="DOE Joint Genome Institute"/>
            <person name="Steindorff A.S."/>
            <person name="Carver A."/>
            <person name="Calhoun S."/>
            <person name="Stillman K."/>
            <person name="Liu H."/>
            <person name="Lipzen A."/>
            <person name="Pangilinan J."/>
            <person name="Labutti K."/>
            <person name="Bruns T.D."/>
            <person name="Grigoriev I.V."/>
        </authorList>
    </citation>
    <scope>NUCLEOTIDE SEQUENCE [LARGE SCALE GENOMIC DNA]</scope>
    <source>
        <strain evidence="1 2">CBS 144469</strain>
    </source>
</reference>
<evidence type="ECO:0000313" key="1">
    <source>
        <dbReference type="EMBL" id="KAF6748091.1"/>
    </source>
</evidence>